<reference evidence="3" key="1">
    <citation type="submission" date="2021-06" db="EMBL/GenBank/DDBJ databases">
        <authorList>
            <person name="Hodson N. C."/>
            <person name="Mongue J. A."/>
            <person name="Jaron S. K."/>
        </authorList>
    </citation>
    <scope>NUCLEOTIDE SEQUENCE</scope>
</reference>
<accession>A0A8J2JL70</accession>
<keyword evidence="4" id="KW-1185">Reference proteome</keyword>
<organism evidence="3 4">
    <name type="scientific">Allacma fusca</name>
    <dbReference type="NCBI Taxonomy" id="39272"/>
    <lineage>
        <taxon>Eukaryota</taxon>
        <taxon>Metazoa</taxon>
        <taxon>Ecdysozoa</taxon>
        <taxon>Arthropoda</taxon>
        <taxon>Hexapoda</taxon>
        <taxon>Collembola</taxon>
        <taxon>Symphypleona</taxon>
        <taxon>Sminthuridae</taxon>
        <taxon>Allacma</taxon>
    </lineage>
</organism>
<evidence type="ECO:0000256" key="2">
    <source>
        <dbReference type="SAM" id="SignalP"/>
    </source>
</evidence>
<feature type="transmembrane region" description="Helical" evidence="1">
    <location>
        <begin position="191"/>
        <end position="210"/>
    </location>
</feature>
<gene>
    <name evidence="3" type="ORF">AFUS01_LOCUS11224</name>
</gene>
<evidence type="ECO:0000313" key="4">
    <source>
        <dbReference type="Proteomes" id="UP000708208"/>
    </source>
</evidence>
<feature type="signal peptide" evidence="2">
    <location>
        <begin position="1"/>
        <end position="19"/>
    </location>
</feature>
<dbReference type="Proteomes" id="UP000708208">
    <property type="component" value="Unassembled WGS sequence"/>
</dbReference>
<comment type="caution">
    <text evidence="3">The sequence shown here is derived from an EMBL/GenBank/DDBJ whole genome shotgun (WGS) entry which is preliminary data.</text>
</comment>
<evidence type="ECO:0000256" key="1">
    <source>
        <dbReference type="SAM" id="Phobius"/>
    </source>
</evidence>
<dbReference type="EMBL" id="CAJVCH010085665">
    <property type="protein sequence ID" value="CAG7722050.1"/>
    <property type="molecule type" value="Genomic_DNA"/>
</dbReference>
<keyword evidence="1" id="KW-0472">Membrane</keyword>
<evidence type="ECO:0000313" key="3">
    <source>
        <dbReference type="EMBL" id="CAG7722050.1"/>
    </source>
</evidence>
<dbReference type="AlphaFoldDB" id="A0A8J2JL70"/>
<keyword evidence="2" id="KW-0732">Signal</keyword>
<proteinExistence type="predicted"/>
<feature type="chain" id="PRO_5035208430" description="Lipoprotein" evidence="2">
    <location>
        <begin position="20"/>
        <end position="245"/>
    </location>
</feature>
<keyword evidence="1" id="KW-0812">Transmembrane</keyword>
<dbReference type="PROSITE" id="PS51257">
    <property type="entry name" value="PROKAR_LIPOPROTEIN"/>
    <property type="match status" value="1"/>
</dbReference>
<evidence type="ECO:0008006" key="5">
    <source>
        <dbReference type="Google" id="ProtNLM"/>
    </source>
</evidence>
<sequence>MKELWLGIWVAICLIGVSCFPRGKIVSQEMGKFEQAQSLLNETRTVQFTIAEDISEALKNQAKLSKNATKAMEKLAVMLNNGSLSPVDMVNYLPAIVLKDSRLEVSQFLKNLRKNAIRNAATLNNFITTLSNVAGAEETIPERFGIQEPATLLDSIMGFGRILTDSSFNTAQSSSVNRLLIKKIKSTIIEYWYFKSIFWFIFFVHAVIKFPGITSKKCKFSFWHYICFGHLVQDETASYSKIFHK</sequence>
<keyword evidence="1" id="KW-1133">Transmembrane helix</keyword>
<name>A0A8J2JL70_9HEXA</name>
<protein>
    <recommendedName>
        <fullName evidence="5">Lipoprotein</fullName>
    </recommendedName>
</protein>